<dbReference type="STRING" id="1095630.A0A2J6TV00"/>
<evidence type="ECO:0000256" key="5">
    <source>
        <dbReference type="SAM" id="MobiDB-lite"/>
    </source>
</evidence>
<evidence type="ECO:0000256" key="4">
    <source>
        <dbReference type="ARBA" id="ARBA00038168"/>
    </source>
</evidence>
<dbReference type="PROSITE" id="PS50255">
    <property type="entry name" value="CYTOCHROME_B5_2"/>
    <property type="match status" value="1"/>
</dbReference>
<gene>
    <name evidence="7" type="ORF">K444DRAFT_510760</name>
</gene>
<keyword evidence="8" id="KW-1185">Reference proteome</keyword>
<feature type="region of interest" description="Disordered" evidence="5">
    <location>
        <begin position="44"/>
        <end position="63"/>
    </location>
</feature>
<keyword evidence="3" id="KW-0408">Iron</keyword>
<dbReference type="InterPro" id="IPR036400">
    <property type="entry name" value="Cyt_B5-like_heme/steroid_sf"/>
</dbReference>
<accession>A0A2J6TV00</accession>
<dbReference type="Pfam" id="PF00173">
    <property type="entry name" value="Cyt-b5"/>
    <property type="match status" value="1"/>
</dbReference>
<dbReference type="EMBL" id="KZ613740">
    <property type="protein sequence ID" value="PMD66864.1"/>
    <property type="molecule type" value="Genomic_DNA"/>
</dbReference>
<evidence type="ECO:0000259" key="6">
    <source>
        <dbReference type="PROSITE" id="PS50255"/>
    </source>
</evidence>
<dbReference type="PRINTS" id="PR00363">
    <property type="entry name" value="CYTOCHROMEB5"/>
</dbReference>
<dbReference type="Gene3D" id="3.10.120.10">
    <property type="entry name" value="Cytochrome b5-like heme/steroid binding domain"/>
    <property type="match status" value="1"/>
</dbReference>
<proteinExistence type="inferred from homology"/>
<keyword evidence="1" id="KW-0349">Heme</keyword>
<dbReference type="InterPro" id="IPR050668">
    <property type="entry name" value="Cytochrome_b5"/>
</dbReference>
<reference evidence="7 8" key="1">
    <citation type="submission" date="2016-04" db="EMBL/GenBank/DDBJ databases">
        <title>A degradative enzymes factory behind the ericoid mycorrhizal symbiosis.</title>
        <authorList>
            <consortium name="DOE Joint Genome Institute"/>
            <person name="Martino E."/>
            <person name="Morin E."/>
            <person name="Grelet G."/>
            <person name="Kuo A."/>
            <person name="Kohler A."/>
            <person name="Daghino S."/>
            <person name="Barry K."/>
            <person name="Choi C."/>
            <person name="Cichocki N."/>
            <person name="Clum A."/>
            <person name="Copeland A."/>
            <person name="Hainaut M."/>
            <person name="Haridas S."/>
            <person name="Labutti K."/>
            <person name="Lindquist E."/>
            <person name="Lipzen A."/>
            <person name="Khouja H.-R."/>
            <person name="Murat C."/>
            <person name="Ohm R."/>
            <person name="Olson A."/>
            <person name="Spatafora J."/>
            <person name="Veneault-Fourrey C."/>
            <person name="Henrissat B."/>
            <person name="Grigoriev I."/>
            <person name="Martin F."/>
            <person name="Perotto S."/>
        </authorList>
    </citation>
    <scope>NUCLEOTIDE SEQUENCE [LARGE SCALE GENOMIC DNA]</scope>
    <source>
        <strain evidence="7 8">E</strain>
    </source>
</reference>
<sequence length="63" mass="7103">MDNELPIYTEEEVATHSTPEDLWVLVNGKVYDFTQFHHRHPGGPRVIAQNAGKDATKTFQGAH</sequence>
<dbReference type="GO" id="GO:0016020">
    <property type="term" value="C:membrane"/>
    <property type="evidence" value="ECO:0007669"/>
    <property type="project" value="TreeGrafter"/>
</dbReference>
<evidence type="ECO:0000256" key="2">
    <source>
        <dbReference type="ARBA" id="ARBA00022723"/>
    </source>
</evidence>
<dbReference type="OrthoDB" id="3554911at2759"/>
<feature type="domain" description="Cytochrome b5 heme-binding" evidence="6">
    <location>
        <begin position="5"/>
        <end position="63"/>
    </location>
</feature>
<dbReference type="Proteomes" id="UP000235371">
    <property type="component" value="Unassembled WGS sequence"/>
</dbReference>
<dbReference type="InterPro" id="IPR001199">
    <property type="entry name" value="Cyt_B5-like_heme/steroid-bd"/>
</dbReference>
<evidence type="ECO:0000256" key="1">
    <source>
        <dbReference type="ARBA" id="ARBA00022617"/>
    </source>
</evidence>
<protein>
    <submittedName>
        <fullName evidence="7">Cytochrome b5</fullName>
    </submittedName>
</protein>
<dbReference type="GeneID" id="36581527"/>
<dbReference type="RefSeq" id="XP_024743768.1">
    <property type="nucleotide sequence ID" value="XM_024873447.1"/>
</dbReference>
<feature type="non-terminal residue" evidence="7">
    <location>
        <position position="63"/>
    </location>
</feature>
<comment type="similarity">
    <text evidence="4">Belongs to the cytochrome b5 family.</text>
</comment>
<evidence type="ECO:0000313" key="7">
    <source>
        <dbReference type="EMBL" id="PMD66864.1"/>
    </source>
</evidence>
<organism evidence="7 8">
    <name type="scientific">Hyaloscypha bicolor E</name>
    <dbReference type="NCBI Taxonomy" id="1095630"/>
    <lineage>
        <taxon>Eukaryota</taxon>
        <taxon>Fungi</taxon>
        <taxon>Dikarya</taxon>
        <taxon>Ascomycota</taxon>
        <taxon>Pezizomycotina</taxon>
        <taxon>Leotiomycetes</taxon>
        <taxon>Helotiales</taxon>
        <taxon>Hyaloscyphaceae</taxon>
        <taxon>Hyaloscypha</taxon>
        <taxon>Hyaloscypha bicolor</taxon>
    </lineage>
</organism>
<evidence type="ECO:0000313" key="8">
    <source>
        <dbReference type="Proteomes" id="UP000235371"/>
    </source>
</evidence>
<dbReference type="SUPFAM" id="SSF55856">
    <property type="entry name" value="Cytochrome b5-like heme/steroid binding domain"/>
    <property type="match status" value="1"/>
</dbReference>
<dbReference type="GO" id="GO:0020037">
    <property type="term" value="F:heme binding"/>
    <property type="evidence" value="ECO:0007669"/>
    <property type="project" value="TreeGrafter"/>
</dbReference>
<evidence type="ECO:0000256" key="3">
    <source>
        <dbReference type="ARBA" id="ARBA00023004"/>
    </source>
</evidence>
<dbReference type="AlphaFoldDB" id="A0A2J6TV00"/>
<dbReference type="PANTHER" id="PTHR19359">
    <property type="entry name" value="CYTOCHROME B5"/>
    <property type="match status" value="1"/>
</dbReference>
<dbReference type="InParanoid" id="A0A2J6TV00"/>
<name>A0A2J6TV00_9HELO</name>
<dbReference type="SMART" id="SM01117">
    <property type="entry name" value="Cyt-b5"/>
    <property type="match status" value="1"/>
</dbReference>
<dbReference type="GO" id="GO:0046872">
    <property type="term" value="F:metal ion binding"/>
    <property type="evidence" value="ECO:0007669"/>
    <property type="project" value="UniProtKB-KW"/>
</dbReference>
<keyword evidence="2" id="KW-0479">Metal-binding</keyword>